<dbReference type="PANTHER" id="PTHR43861:SF5">
    <property type="entry name" value="BLL5978 PROTEIN"/>
    <property type="match status" value="1"/>
</dbReference>
<dbReference type="InterPro" id="IPR013691">
    <property type="entry name" value="MeTrfase_14"/>
</dbReference>
<accession>A0A382L8J1</accession>
<dbReference type="Pfam" id="PF08484">
    <property type="entry name" value="Methyltransf_14"/>
    <property type="match status" value="1"/>
</dbReference>
<gene>
    <name evidence="2" type="ORF">METZ01_LOCUS284075</name>
</gene>
<proteinExistence type="predicted"/>
<dbReference type="PANTHER" id="PTHR43861">
    <property type="entry name" value="TRANS-ACONITATE 2-METHYLTRANSFERASE-RELATED"/>
    <property type="match status" value="1"/>
</dbReference>
<dbReference type="Gene3D" id="3.40.50.150">
    <property type="entry name" value="Vaccinia Virus protein VP39"/>
    <property type="match status" value="1"/>
</dbReference>
<dbReference type="CDD" id="cd02440">
    <property type="entry name" value="AdoMet_MTases"/>
    <property type="match status" value="1"/>
</dbReference>
<evidence type="ECO:0000313" key="2">
    <source>
        <dbReference type="EMBL" id="SVC31221.1"/>
    </source>
</evidence>
<organism evidence="2">
    <name type="scientific">marine metagenome</name>
    <dbReference type="NCBI Taxonomy" id="408172"/>
    <lineage>
        <taxon>unclassified sequences</taxon>
        <taxon>metagenomes</taxon>
        <taxon>ecological metagenomes</taxon>
    </lineage>
</organism>
<dbReference type="SUPFAM" id="SSF53335">
    <property type="entry name" value="S-adenosyl-L-methionine-dependent methyltransferases"/>
    <property type="match status" value="1"/>
</dbReference>
<dbReference type="Gene3D" id="3.40.50.720">
    <property type="entry name" value="NAD(P)-binding Rossmann-like Domain"/>
    <property type="match status" value="1"/>
</dbReference>
<feature type="domain" description="C-methyltransferase" evidence="1">
    <location>
        <begin position="196"/>
        <end position="343"/>
    </location>
</feature>
<dbReference type="EMBL" id="UINC01084506">
    <property type="protein sequence ID" value="SVC31221.1"/>
    <property type="molecule type" value="Genomic_DNA"/>
</dbReference>
<dbReference type="InterPro" id="IPR029063">
    <property type="entry name" value="SAM-dependent_MTases_sf"/>
</dbReference>
<dbReference type="AlphaFoldDB" id="A0A382L8J1"/>
<dbReference type="Pfam" id="PF13489">
    <property type="entry name" value="Methyltransf_23"/>
    <property type="match status" value="1"/>
</dbReference>
<evidence type="ECO:0000259" key="1">
    <source>
        <dbReference type="Pfam" id="PF08484"/>
    </source>
</evidence>
<name>A0A382L8J1_9ZZZZ</name>
<protein>
    <recommendedName>
        <fullName evidence="1">C-methyltransferase domain-containing protein</fullName>
    </recommendedName>
</protein>
<sequence>RCISCNNVQAQELVEPDLMFRDYWYRSSTTGTMKDHLKDIVERIIKPGGVLLDIGSNDGTLLNIAEQEGMEVWGVEPSDALKDAPFNIKEKTVNTFFGSIESDRFFQKTEVKFDVITAISMFYDVAEPLKFIEKARDLLTPDGLMLIEVNYAKSFFERQNVDMLGQEHLIYYFIETFDDLISQADLFINDAYLTDMNGGNITFTISRVDKKSERYQVLANEEKSWMSNFNFENFEEIVRNGFDKFKEKVISLSKSNTIKVLGASTRGAMIIQMLGLDSRVITTAVDLQRNKVGRRIPGTDIVIEFDGKHDAPDYYLVMPYQFRTEIISRYLDFMKSGGGLLFYRPTQEVIEYDNETKKIKYTPII</sequence>
<feature type="non-terminal residue" evidence="2">
    <location>
        <position position="1"/>
    </location>
</feature>
<reference evidence="2" key="1">
    <citation type="submission" date="2018-05" db="EMBL/GenBank/DDBJ databases">
        <authorList>
            <person name="Lanie J.A."/>
            <person name="Ng W.-L."/>
            <person name="Kazmierczak K.M."/>
            <person name="Andrzejewski T.M."/>
            <person name="Davidsen T.M."/>
            <person name="Wayne K.J."/>
            <person name="Tettelin H."/>
            <person name="Glass J.I."/>
            <person name="Rusch D."/>
            <person name="Podicherti R."/>
            <person name="Tsui H.-C.T."/>
            <person name="Winkler M.E."/>
        </authorList>
    </citation>
    <scope>NUCLEOTIDE SEQUENCE</scope>
</reference>